<dbReference type="InterPro" id="IPR017853">
    <property type="entry name" value="GH"/>
</dbReference>
<feature type="compositionally biased region" description="Polar residues" evidence="1">
    <location>
        <begin position="566"/>
        <end position="578"/>
    </location>
</feature>
<comment type="caution">
    <text evidence="3">The sequence shown here is derived from an EMBL/GenBank/DDBJ whole genome shotgun (WGS) entry which is preliminary data.</text>
</comment>
<protein>
    <submittedName>
        <fullName evidence="3">Uncharacterized protein</fullName>
    </submittedName>
</protein>
<keyword evidence="2" id="KW-0732">Signal</keyword>
<evidence type="ECO:0000256" key="1">
    <source>
        <dbReference type="SAM" id="MobiDB-lite"/>
    </source>
</evidence>
<feature type="chain" id="PRO_5046948102" evidence="2">
    <location>
        <begin position="22"/>
        <end position="578"/>
    </location>
</feature>
<dbReference type="Gene3D" id="3.20.20.80">
    <property type="entry name" value="Glycosidases"/>
    <property type="match status" value="1"/>
</dbReference>
<accession>A0ABV4TZC4</accession>
<proteinExistence type="predicted"/>
<organism evidence="3 4">
    <name type="scientific">Natronomicrosphaera hydrolytica</name>
    <dbReference type="NCBI Taxonomy" id="3242702"/>
    <lineage>
        <taxon>Bacteria</taxon>
        <taxon>Pseudomonadati</taxon>
        <taxon>Planctomycetota</taxon>
        <taxon>Phycisphaerae</taxon>
        <taxon>Phycisphaerales</taxon>
        <taxon>Phycisphaeraceae</taxon>
        <taxon>Natronomicrosphaera</taxon>
    </lineage>
</organism>
<evidence type="ECO:0000313" key="3">
    <source>
        <dbReference type="EMBL" id="MFA9476690.1"/>
    </source>
</evidence>
<keyword evidence="4" id="KW-1185">Reference proteome</keyword>
<name>A0ABV4TZC4_9BACT</name>
<evidence type="ECO:0000256" key="2">
    <source>
        <dbReference type="SAM" id="SignalP"/>
    </source>
</evidence>
<feature type="region of interest" description="Disordered" evidence="1">
    <location>
        <begin position="552"/>
        <end position="578"/>
    </location>
</feature>
<dbReference type="SUPFAM" id="SSF51445">
    <property type="entry name" value="(Trans)glycosidases"/>
    <property type="match status" value="1"/>
</dbReference>
<evidence type="ECO:0000313" key="4">
    <source>
        <dbReference type="Proteomes" id="UP001575105"/>
    </source>
</evidence>
<gene>
    <name evidence="3" type="ORF">ACERK3_00140</name>
</gene>
<dbReference type="RefSeq" id="WP_425343619.1">
    <property type="nucleotide sequence ID" value="NZ_JBGUBD010000001.1"/>
</dbReference>
<dbReference type="EMBL" id="JBGUBD010000001">
    <property type="protein sequence ID" value="MFA9476690.1"/>
    <property type="molecule type" value="Genomic_DNA"/>
</dbReference>
<reference evidence="3 4" key="1">
    <citation type="submission" date="2024-08" db="EMBL/GenBank/DDBJ databases">
        <title>Whole-genome sequencing of halo(alkali)philic microorganisms from hypersaline lakes.</title>
        <authorList>
            <person name="Sorokin D.Y."/>
            <person name="Merkel A.Y."/>
            <person name="Messina E."/>
            <person name="Yakimov M."/>
        </authorList>
    </citation>
    <scope>NUCLEOTIDE SEQUENCE [LARGE SCALE GENOMIC DNA]</scope>
    <source>
        <strain evidence="3 4">AB-hyl4</strain>
    </source>
</reference>
<feature type="signal peptide" evidence="2">
    <location>
        <begin position="1"/>
        <end position="21"/>
    </location>
</feature>
<dbReference type="Proteomes" id="UP001575105">
    <property type="component" value="Unassembled WGS sequence"/>
</dbReference>
<sequence length="578" mass="66186">MYRFTCFLLAVTIVLWHAPLAAVHAEQRTISVDVEHTQKDLRHAYLGANAQQFRYHYSIQQMLDSGQFGRFMQDIGRPVMRMDGRSVLDGHSSVNAWFSEEAAEQLMIAERKLRFLERHEKTSDLDIDHVQPADYEAIVQQYGIEDAPDDFSREGGDPIWYCPYQWHEFCRENDIPLIGAINDYMYYDPDTGQVIRFKDRPEHFDGAVENFTRKLRWVIDNGYEDLYVAWEIGNETWSAWDPELYAQYARKIIHAGKDLQSDIQLAVPVMIRDTDDPWIKTFISNQPSRERWFTWHEHVLPALGDDIEKLSHLQVHLYGFSSSYSANFDGLEMVSDILADIPNTDHLQYLLTEWRYTGTGGTRHRTFKTGALNNAKFAMTMLSHPRVDYSTAHEFVLTSGLGYWTPGTAGENSSNEGSAWIFQRPEGGGDEYRSADGRPRFDIGPFGPVNRMLNELVIECPELLVHDADLGPMSSALFAEGERDLEWFISANPDRSLIGGVLVNTRKEPMTVRLKAGETPLALKWTEQMTCDPDKLEEPEVPGEEKFWHVQRRDAQGAELSLPPESITSFRATLTTGE</sequence>